<organism evidence="1 2">
    <name type="scientific">Endomicrobium trichonymphae</name>
    <dbReference type="NCBI Taxonomy" id="1408204"/>
    <lineage>
        <taxon>Bacteria</taxon>
        <taxon>Pseudomonadati</taxon>
        <taxon>Elusimicrobiota</taxon>
        <taxon>Endomicrobiia</taxon>
        <taxon>Endomicrobiales</taxon>
        <taxon>Endomicrobiaceae</taxon>
        <taxon>Candidatus Endomicrobiellum</taxon>
    </lineage>
</organism>
<accession>A0A1E5IFC2</accession>
<dbReference type="AlphaFoldDB" id="A0A1E5IFC2"/>
<sequence length="64" mass="7193">MDKHGVEKVQSGGLTITKVDGYFRTNIDTKLLKEEELEIAQKYSKIVEVAPSIRLKIDEMGTPT</sequence>
<evidence type="ECO:0000313" key="1">
    <source>
        <dbReference type="EMBL" id="OEG69199.1"/>
    </source>
</evidence>
<gene>
    <name evidence="1" type="ORF">ATZ36_10855</name>
</gene>
<proteinExistence type="predicted"/>
<keyword evidence="2" id="KW-1185">Reference proteome</keyword>
<evidence type="ECO:0000313" key="2">
    <source>
        <dbReference type="Proteomes" id="UP000095237"/>
    </source>
</evidence>
<dbReference type="EMBL" id="LNVX01000807">
    <property type="protein sequence ID" value="OEG69199.1"/>
    <property type="molecule type" value="Genomic_DNA"/>
</dbReference>
<dbReference type="Proteomes" id="UP000095237">
    <property type="component" value="Unassembled WGS sequence"/>
</dbReference>
<name>A0A1E5IFC2_ENDTX</name>
<reference evidence="1 2" key="1">
    <citation type="submission" date="2015-11" db="EMBL/GenBank/DDBJ databases">
        <title>Evidence for parallel genomic evolution in an endosymbiosis of termite gut flagellates.</title>
        <authorList>
            <person name="Zheng H."/>
        </authorList>
    </citation>
    <scope>NUCLEOTIDE SEQUENCE [LARGE SCALE GENOMIC DNA]</scope>
    <source>
        <strain evidence="1 2">CET450</strain>
    </source>
</reference>
<protein>
    <submittedName>
        <fullName evidence="1">Uncharacterized protein</fullName>
    </submittedName>
</protein>
<comment type="caution">
    <text evidence="1">The sequence shown here is derived from an EMBL/GenBank/DDBJ whole genome shotgun (WGS) entry which is preliminary data.</text>
</comment>